<evidence type="ECO:0000256" key="5">
    <source>
        <dbReference type="ARBA" id="ARBA00022984"/>
    </source>
</evidence>
<sequence length="542" mass="55214">MPRWLRATAGAALAVAVITLLTRVIGFVRWLVFSPTVGAGVVGTAYQAANQVPNILYEVVAGGALAGAVVPLLAAPIARADREQVNRIASALLTWSLALTVPLAVLVAAFHQPLAAALIAGGAGADPAAAHYAGQFLLIFAAQLPLYAVGAVLTGVLQAHRKFLWPAFMPLLSSLVVIGTYLAYGAVPTDADSAAAGPLALLAWGTTAGVVALALPLWLPTTATGVRLRPTFTFPDGVARRAVRLGTAGMTALIAQQIATLSVLTVSNRTGGTGVFVLFNYIQAVYMLPYAVLAVPIATVVFPRLSRQAAEAAAEVPRTVATTTAAILIAGGLGAAILVAAAVPLQQFFTALDAASGSEAVPFAAMSTAILVMALAVPGWCMIAWAMRMYAALESARYAAIGTTTGWISVIATVLIGAAVITTTEPSRRAATTLILVCLGHAVGMSVAAVLHLTFMRRAVGAEALHGMTRNLLITGLTSLAAAAAGYGGAQLMLTVTGSWPPAGGAVVSGLVSGLIAVAVMAGLTLVLNRRLVTSLRQLAGR</sequence>
<comment type="caution">
    <text evidence="9">The sequence shown here is derived from an EMBL/GenBank/DDBJ whole genome shotgun (WGS) entry which is preliminary data.</text>
</comment>
<dbReference type="PRINTS" id="PR01806">
    <property type="entry name" value="VIRFACTRMVIN"/>
</dbReference>
<feature type="transmembrane region" description="Helical" evidence="8">
    <location>
        <begin position="132"/>
        <end position="156"/>
    </location>
</feature>
<keyword evidence="10" id="KW-1185">Reference proteome</keyword>
<evidence type="ECO:0000256" key="8">
    <source>
        <dbReference type="SAM" id="Phobius"/>
    </source>
</evidence>
<evidence type="ECO:0000313" key="10">
    <source>
        <dbReference type="Proteomes" id="UP000235703"/>
    </source>
</evidence>
<evidence type="ECO:0000256" key="2">
    <source>
        <dbReference type="ARBA" id="ARBA00022475"/>
    </source>
</evidence>
<dbReference type="GO" id="GO:0034204">
    <property type="term" value="P:lipid translocation"/>
    <property type="evidence" value="ECO:0007669"/>
    <property type="project" value="TreeGrafter"/>
</dbReference>
<dbReference type="PANTHER" id="PTHR47019:SF1">
    <property type="entry name" value="LIPID II FLIPPASE MURJ"/>
    <property type="match status" value="1"/>
</dbReference>
<dbReference type="GO" id="GO:0005886">
    <property type="term" value="C:plasma membrane"/>
    <property type="evidence" value="ECO:0007669"/>
    <property type="project" value="UniProtKB-SubCell"/>
</dbReference>
<dbReference type="GO" id="GO:0008360">
    <property type="term" value="P:regulation of cell shape"/>
    <property type="evidence" value="ECO:0007669"/>
    <property type="project" value="UniProtKB-KW"/>
</dbReference>
<dbReference type="Proteomes" id="UP000235703">
    <property type="component" value="Unassembled WGS sequence"/>
</dbReference>
<evidence type="ECO:0000256" key="1">
    <source>
        <dbReference type="ARBA" id="ARBA00004651"/>
    </source>
</evidence>
<comment type="subcellular location">
    <subcellularLocation>
        <location evidence="1">Cell membrane</location>
        <topology evidence="1">Multi-pass membrane protein</topology>
    </subcellularLocation>
</comment>
<feature type="transmembrane region" description="Helical" evidence="8">
    <location>
        <begin position="472"/>
        <end position="494"/>
    </location>
</feature>
<feature type="transmembrane region" description="Helical" evidence="8">
    <location>
        <begin position="363"/>
        <end position="386"/>
    </location>
</feature>
<evidence type="ECO:0000256" key="3">
    <source>
        <dbReference type="ARBA" id="ARBA00022692"/>
    </source>
</evidence>
<feature type="transmembrane region" description="Helical" evidence="8">
    <location>
        <begin position="398"/>
        <end position="421"/>
    </location>
</feature>
<dbReference type="Pfam" id="PF03023">
    <property type="entry name" value="MurJ"/>
    <property type="match status" value="1"/>
</dbReference>
<proteinExistence type="predicted"/>
<protein>
    <submittedName>
        <fullName evidence="9">Virulence factor MviN</fullName>
    </submittedName>
</protein>
<feature type="transmembrane region" description="Helical" evidence="8">
    <location>
        <begin position="506"/>
        <end position="528"/>
    </location>
</feature>
<gene>
    <name evidence="9" type="ORF">CJ198_03140</name>
</gene>
<dbReference type="OrthoDB" id="4350032at2"/>
<reference evidence="9 10" key="1">
    <citation type="submission" date="2017-09" db="EMBL/GenBank/DDBJ databases">
        <title>Bacterial strain isolated from the female urinary microbiota.</title>
        <authorList>
            <person name="Thomas-White K."/>
            <person name="Kumar N."/>
            <person name="Forster S."/>
            <person name="Putonti C."/>
            <person name="Lawley T."/>
            <person name="Wolfe A.J."/>
        </authorList>
    </citation>
    <scope>NUCLEOTIDE SEQUENCE [LARGE SCALE GENOMIC DNA]</scope>
    <source>
        <strain evidence="9 10">UMB0680</strain>
    </source>
</reference>
<feature type="transmembrane region" description="Helical" evidence="8">
    <location>
        <begin position="433"/>
        <end position="451"/>
    </location>
</feature>
<evidence type="ECO:0000256" key="7">
    <source>
        <dbReference type="ARBA" id="ARBA00023136"/>
    </source>
</evidence>
<keyword evidence="6 8" id="KW-1133">Transmembrane helix</keyword>
<feature type="transmembrane region" description="Helical" evidence="8">
    <location>
        <begin position="284"/>
        <end position="302"/>
    </location>
</feature>
<dbReference type="GO" id="GO:0015648">
    <property type="term" value="F:lipid-linked peptidoglycan transporter activity"/>
    <property type="evidence" value="ECO:0007669"/>
    <property type="project" value="TreeGrafter"/>
</dbReference>
<feature type="transmembrane region" description="Helical" evidence="8">
    <location>
        <begin position="323"/>
        <end position="343"/>
    </location>
</feature>
<feature type="transmembrane region" description="Helical" evidence="8">
    <location>
        <begin position="242"/>
        <end position="264"/>
    </location>
</feature>
<accession>A0A2N6PLG5</accession>
<dbReference type="GO" id="GO:0009252">
    <property type="term" value="P:peptidoglycan biosynthetic process"/>
    <property type="evidence" value="ECO:0007669"/>
    <property type="project" value="UniProtKB-KW"/>
</dbReference>
<evidence type="ECO:0000313" key="9">
    <source>
        <dbReference type="EMBL" id="PMB99518.1"/>
    </source>
</evidence>
<evidence type="ECO:0000256" key="6">
    <source>
        <dbReference type="ARBA" id="ARBA00022989"/>
    </source>
</evidence>
<organism evidence="9 10">
    <name type="scientific">Brevibacterium luteolum</name>
    <dbReference type="NCBI Taxonomy" id="199591"/>
    <lineage>
        <taxon>Bacteria</taxon>
        <taxon>Bacillati</taxon>
        <taxon>Actinomycetota</taxon>
        <taxon>Actinomycetes</taxon>
        <taxon>Micrococcales</taxon>
        <taxon>Brevibacteriaceae</taxon>
        <taxon>Brevibacterium</taxon>
    </lineage>
</organism>
<keyword evidence="5" id="KW-0573">Peptidoglycan synthesis</keyword>
<evidence type="ECO:0000256" key="4">
    <source>
        <dbReference type="ARBA" id="ARBA00022960"/>
    </source>
</evidence>
<keyword evidence="4" id="KW-0133">Cell shape</keyword>
<keyword evidence="7 8" id="KW-0472">Membrane</keyword>
<dbReference type="EMBL" id="PNFZ01000001">
    <property type="protein sequence ID" value="PMB99518.1"/>
    <property type="molecule type" value="Genomic_DNA"/>
</dbReference>
<feature type="transmembrane region" description="Helical" evidence="8">
    <location>
        <begin position="55"/>
        <end position="78"/>
    </location>
</feature>
<feature type="transmembrane region" description="Helical" evidence="8">
    <location>
        <begin position="163"/>
        <end position="187"/>
    </location>
</feature>
<feature type="transmembrane region" description="Helical" evidence="8">
    <location>
        <begin position="90"/>
        <end position="112"/>
    </location>
</feature>
<name>A0A2N6PLG5_9MICO</name>
<keyword evidence="3 8" id="KW-0812">Transmembrane</keyword>
<dbReference type="RefSeq" id="WP_102160641.1">
    <property type="nucleotide sequence ID" value="NZ_PNFZ01000001.1"/>
</dbReference>
<dbReference type="InterPro" id="IPR051050">
    <property type="entry name" value="Lipid_II_flippase_MurJ/MviN"/>
</dbReference>
<keyword evidence="2" id="KW-1003">Cell membrane</keyword>
<dbReference type="PANTHER" id="PTHR47019">
    <property type="entry name" value="LIPID II FLIPPASE MURJ"/>
    <property type="match status" value="1"/>
</dbReference>
<feature type="transmembrane region" description="Helical" evidence="8">
    <location>
        <begin position="199"/>
        <end position="221"/>
    </location>
</feature>
<dbReference type="InterPro" id="IPR004268">
    <property type="entry name" value="MurJ"/>
</dbReference>
<dbReference type="AlphaFoldDB" id="A0A2N6PLG5"/>